<proteinExistence type="predicted"/>
<sequence length="97" mass="10946">MSQIERAMYFKTKIEEAIHLKRLGSYDDAIAIYKHLIDIDPHVPQVAEGIAKVFAVIGKYKDAHQCFGFASHLYKTIGDEEKAILCNYASGLFLNPD</sequence>
<evidence type="ECO:0000313" key="2">
    <source>
        <dbReference type="Proteomes" id="UP000182264"/>
    </source>
</evidence>
<dbReference type="SUPFAM" id="SSF48452">
    <property type="entry name" value="TPR-like"/>
    <property type="match status" value="1"/>
</dbReference>
<dbReference type="Pfam" id="PF13181">
    <property type="entry name" value="TPR_8"/>
    <property type="match status" value="1"/>
</dbReference>
<dbReference type="Gene3D" id="1.25.40.10">
    <property type="entry name" value="Tetratricopeptide repeat domain"/>
    <property type="match status" value="1"/>
</dbReference>
<organism evidence="1 2">
    <name type="scientific">Syntrophotalea acetylenica</name>
    <name type="common">Pelobacter acetylenicus</name>
    <dbReference type="NCBI Taxonomy" id="29542"/>
    <lineage>
        <taxon>Bacteria</taxon>
        <taxon>Pseudomonadati</taxon>
        <taxon>Thermodesulfobacteriota</taxon>
        <taxon>Desulfuromonadia</taxon>
        <taxon>Desulfuromonadales</taxon>
        <taxon>Syntrophotaleaceae</taxon>
        <taxon>Syntrophotalea</taxon>
    </lineage>
</organism>
<keyword evidence="2" id="KW-1185">Reference proteome</keyword>
<dbReference type="OrthoDB" id="5477554at2"/>
<dbReference type="RefSeq" id="WP_072287795.1">
    <property type="nucleotide sequence ID" value="NZ_CP015455.1"/>
</dbReference>
<dbReference type="InterPro" id="IPR011990">
    <property type="entry name" value="TPR-like_helical_dom_sf"/>
</dbReference>
<gene>
    <name evidence="1" type="ORF">A7E75_13770</name>
</gene>
<dbReference type="Proteomes" id="UP000182264">
    <property type="component" value="Chromosome"/>
</dbReference>
<dbReference type="AlphaFoldDB" id="A0A1L3GJ56"/>
<dbReference type="KEGG" id="pace:A6070_07795"/>
<accession>A0A1L3GJ56</accession>
<name>A0A1L3GJ56_SYNAC</name>
<dbReference type="InterPro" id="IPR019734">
    <property type="entry name" value="TPR_rpt"/>
</dbReference>
<protein>
    <submittedName>
        <fullName evidence="1">Uncharacterized protein</fullName>
    </submittedName>
</protein>
<reference evidence="1 2" key="1">
    <citation type="journal article" date="2017" name="Genome Announc.">
        <title>Complete Genome Sequences of Two Acetylene-Fermenting Pelobacter acetylenicus Strains.</title>
        <authorList>
            <person name="Sutton J.M."/>
            <person name="Baesman S.M."/>
            <person name="Fierst J.L."/>
            <person name="Poret-Peterson A.T."/>
            <person name="Oremland R.S."/>
            <person name="Dunlap D.S."/>
            <person name="Akob D.M."/>
        </authorList>
    </citation>
    <scope>NUCLEOTIDE SEQUENCE [LARGE SCALE GENOMIC DNA]</scope>
    <source>
        <strain evidence="1 2">DSM 3247</strain>
    </source>
</reference>
<dbReference type="EMBL" id="CP015518">
    <property type="protein sequence ID" value="APG25954.1"/>
    <property type="molecule type" value="Genomic_DNA"/>
</dbReference>
<evidence type="ECO:0000313" key="1">
    <source>
        <dbReference type="EMBL" id="APG25954.1"/>
    </source>
</evidence>